<dbReference type="InterPro" id="IPR012337">
    <property type="entry name" value="RNaseH-like_sf"/>
</dbReference>
<dbReference type="GO" id="GO:0071038">
    <property type="term" value="P:TRAMP-dependent tRNA surveillance pathway"/>
    <property type="evidence" value="ECO:0007669"/>
    <property type="project" value="TreeGrafter"/>
</dbReference>
<dbReference type="GO" id="GO:0005730">
    <property type="term" value="C:nucleolus"/>
    <property type="evidence" value="ECO:0007669"/>
    <property type="project" value="TreeGrafter"/>
</dbReference>
<sequence>GIWNSCRNEEYIGANDCRLLCINSSSDGAEEHRENLWASYVGSTIHDFSAKHIIPLMELKIGVLNQQISARRRGFRNQIRNLWWRKGKDAPEEPLHSAVMLEQASYCFLLSTPTMSRKYGFHLVLSGDLYTGNVIRWYASLGMFDEAVKRVLEVLACGHQTRATQELFPREFFRIIQVDLEHNQYRSFQGLTCLMQISTRTEDFIIDTPRLRVQIGPHLREVFKDPTKRKVLHGADRDIVWLQRDFGIYVCNMFDTGQ</sequence>
<dbReference type="Pfam" id="PF01612">
    <property type="entry name" value="DNA_pol_A_exo1"/>
    <property type="match status" value="1"/>
</dbReference>
<dbReference type="GO" id="GO:0000467">
    <property type="term" value="P:exonucleolytic trimming to generate mature 3'-end of 5.8S rRNA from tricistronic rRNA transcript (SSU-rRNA, 5.8S rRNA, LSU-rRNA)"/>
    <property type="evidence" value="ECO:0007669"/>
    <property type="project" value="InterPro"/>
</dbReference>
<dbReference type="GO" id="GO:0000176">
    <property type="term" value="C:nuclear exosome (RNase complex)"/>
    <property type="evidence" value="ECO:0007669"/>
    <property type="project" value="TreeGrafter"/>
</dbReference>
<dbReference type="GO" id="GO:0071037">
    <property type="term" value="P:nuclear polyadenylation-dependent snRNA catabolic process"/>
    <property type="evidence" value="ECO:0007669"/>
    <property type="project" value="TreeGrafter"/>
</dbReference>
<reference evidence="2" key="1">
    <citation type="submission" date="2020-06" db="EMBL/GenBank/DDBJ databases">
        <authorList>
            <person name="Li T."/>
            <person name="Hu X."/>
            <person name="Zhang T."/>
            <person name="Song X."/>
            <person name="Zhang H."/>
            <person name="Dai N."/>
            <person name="Sheng W."/>
            <person name="Hou X."/>
            <person name="Wei L."/>
        </authorList>
    </citation>
    <scope>NUCLEOTIDE SEQUENCE</scope>
    <source>
        <strain evidence="2">G02</strain>
        <tissue evidence="2">Leaf</tissue>
    </source>
</reference>
<organism evidence="2">
    <name type="scientific">Sesamum radiatum</name>
    <name type="common">Black benniseed</name>
    <dbReference type="NCBI Taxonomy" id="300843"/>
    <lineage>
        <taxon>Eukaryota</taxon>
        <taxon>Viridiplantae</taxon>
        <taxon>Streptophyta</taxon>
        <taxon>Embryophyta</taxon>
        <taxon>Tracheophyta</taxon>
        <taxon>Spermatophyta</taxon>
        <taxon>Magnoliopsida</taxon>
        <taxon>eudicotyledons</taxon>
        <taxon>Gunneridae</taxon>
        <taxon>Pentapetalae</taxon>
        <taxon>asterids</taxon>
        <taxon>lamiids</taxon>
        <taxon>Lamiales</taxon>
        <taxon>Pedaliaceae</taxon>
        <taxon>Sesamum</taxon>
    </lineage>
</organism>
<dbReference type="InterPro" id="IPR002562">
    <property type="entry name" value="3'-5'_exonuclease_dom"/>
</dbReference>
<accession>A0AAW2JD71</accession>
<comment type="caution">
    <text evidence="2">The sequence shown here is derived from an EMBL/GenBank/DDBJ whole genome shotgun (WGS) entry which is preliminary data.</text>
</comment>
<dbReference type="InterPro" id="IPR036397">
    <property type="entry name" value="RNaseH_sf"/>
</dbReference>
<dbReference type="GO" id="GO:0071040">
    <property type="term" value="P:nuclear polyadenylation-dependent antisense transcript catabolic process"/>
    <property type="evidence" value="ECO:0007669"/>
    <property type="project" value="TreeGrafter"/>
</dbReference>
<reference evidence="2" key="2">
    <citation type="journal article" date="2024" name="Plant">
        <title>Genomic evolution and insights into agronomic trait innovations of Sesamum species.</title>
        <authorList>
            <person name="Miao H."/>
            <person name="Wang L."/>
            <person name="Qu L."/>
            <person name="Liu H."/>
            <person name="Sun Y."/>
            <person name="Le M."/>
            <person name="Wang Q."/>
            <person name="Wei S."/>
            <person name="Zheng Y."/>
            <person name="Lin W."/>
            <person name="Duan Y."/>
            <person name="Cao H."/>
            <person name="Xiong S."/>
            <person name="Wang X."/>
            <person name="Wei L."/>
            <person name="Li C."/>
            <person name="Ma Q."/>
            <person name="Ju M."/>
            <person name="Zhao R."/>
            <person name="Li G."/>
            <person name="Mu C."/>
            <person name="Tian Q."/>
            <person name="Mei H."/>
            <person name="Zhang T."/>
            <person name="Gao T."/>
            <person name="Zhang H."/>
        </authorList>
    </citation>
    <scope>NUCLEOTIDE SEQUENCE</scope>
    <source>
        <strain evidence="2">G02</strain>
    </source>
</reference>
<dbReference type="GO" id="GO:0003727">
    <property type="term" value="F:single-stranded RNA binding"/>
    <property type="evidence" value="ECO:0007669"/>
    <property type="project" value="TreeGrafter"/>
</dbReference>
<protein>
    <submittedName>
        <fullName evidence="2">Protein RRP6-like 2</fullName>
    </submittedName>
</protein>
<feature type="non-terminal residue" evidence="2">
    <location>
        <position position="258"/>
    </location>
</feature>
<dbReference type="GO" id="GO:0071044">
    <property type="term" value="P:histone mRNA catabolic process"/>
    <property type="evidence" value="ECO:0007669"/>
    <property type="project" value="TreeGrafter"/>
</dbReference>
<dbReference type="AlphaFoldDB" id="A0AAW2JD71"/>
<dbReference type="PANTHER" id="PTHR12124">
    <property type="entry name" value="POLYMYOSITIS/SCLERODERMA AUTOANTIGEN-RELATED"/>
    <property type="match status" value="1"/>
</dbReference>
<gene>
    <name evidence="2" type="ORF">Sradi_7000200</name>
</gene>
<dbReference type="InterPro" id="IPR045092">
    <property type="entry name" value="Rrp6-like"/>
</dbReference>
<feature type="domain" description="3'-5' exonuclease" evidence="1">
    <location>
        <begin position="176"/>
        <end position="256"/>
    </location>
</feature>
<dbReference type="GO" id="GO:0071035">
    <property type="term" value="P:nuclear polyadenylation-dependent rRNA catabolic process"/>
    <property type="evidence" value="ECO:0007669"/>
    <property type="project" value="TreeGrafter"/>
</dbReference>
<dbReference type="SUPFAM" id="SSF53098">
    <property type="entry name" value="Ribonuclease H-like"/>
    <property type="match status" value="1"/>
</dbReference>
<dbReference type="GO" id="GO:0000175">
    <property type="term" value="F:3'-5'-RNA exonuclease activity"/>
    <property type="evidence" value="ECO:0007669"/>
    <property type="project" value="InterPro"/>
</dbReference>
<dbReference type="PANTHER" id="PTHR12124:SF47">
    <property type="entry name" value="EXOSOME COMPONENT 10"/>
    <property type="match status" value="1"/>
</dbReference>
<feature type="non-terminal residue" evidence="2">
    <location>
        <position position="1"/>
    </location>
</feature>
<evidence type="ECO:0000313" key="2">
    <source>
        <dbReference type="EMBL" id="KAL0292168.1"/>
    </source>
</evidence>
<dbReference type="Gene3D" id="3.30.420.10">
    <property type="entry name" value="Ribonuclease H-like superfamily/Ribonuclease H"/>
    <property type="match status" value="1"/>
</dbReference>
<dbReference type="EMBL" id="JACGWJ010000458">
    <property type="protein sequence ID" value="KAL0292168.1"/>
    <property type="molecule type" value="Genomic_DNA"/>
</dbReference>
<dbReference type="GO" id="GO:0071039">
    <property type="term" value="P:nuclear polyadenylation-dependent CUT catabolic process"/>
    <property type="evidence" value="ECO:0007669"/>
    <property type="project" value="TreeGrafter"/>
</dbReference>
<proteinExistence type="predicted"/>
<evidence type="ECO:0000259" key="1">
    <source>
        <dbReference type="Pfam" id="PF01612"/>
    </source>
</evidence>
<dbReference type="GO" id="GO:0071036">
    <property type="term" value="P:nuclear polyadenylation-dependent snoRNA catabolic process"/>
    <property type="evidence" value="ECO:0007669"/>
    <property type="project" value="TreeGrafter"/>
</dbReference>
<dbReference type="GO" id="GO:0071051">
    <property type="term" value="P:poly(A)-dependent snoRNA 3'-end processing"/>
    <property type="evidence" value="ECO:0007669"/>
    <property type="project" value="TreeGrafter"/>
</dbReference>
<name>A0AAW2JD71_SESRA</name>